<feature type="compositionally biased region" description="Basic residues" evidence="1">
    <location>
        <begin position="88"/>
        <end position="97"/>
    </location>
</feature>
<keyword evidence="2" id="KW-0472">Membrane</keyword>
<evidence type="ECO:0000313" key="4">
    <source>
        <dbReference type="Proteomes" id="UP001218188"/>
    </source>
</evidence>
<feature type="non-terminal residue" evidence="3">
    <location>
        <position position="1"/>
    </location>
</feature>
<keyword evidence="2" id="KW-0812">Transmembrane</keyword>
<accession>A0AAD6WSN9</accession>
<name>A0AAD6WSN9_9AGAR</name>
<feature type="compositionally biased region" description="Basic and acidic residues" evidence="1">
    <location>
        <begin position="98"/>
        <end position="110"/>
    </location>
</feature>
<comment type="caution">
    <text evidence="3">The sequence shown here is derived from an EMBL/GenBank/DDBJ whole genome shotgun (WGS) entry which is preliminary data.</text>
</comment>
<evidence type="ECO:0000256" key="1">
    <source>
        <dbReference type="SAM" id="MobiDB-lite"/>
    </source>
</evidence>
<proteinExistence type="predicted"/>
<dbReference type="Proteomes" id="UP001218188">
    <property type="component" value="Unassembled WGS sequence"/>
</dbReference>
<feature type="region of interest" description="Disordered" evidence="1">
    <location>
        <begin position="81"/>
        <end position="112"/>
    </location>
</feature>
<feature type="transmembrane region" description="Helical" evidence="2">
    <location>
        <begin position="42"/>
        <end position="62"/>
    </location>
</feature>
<evidence type="ECO:0000313" key="3">
    <source>
        <dbReference type="EMBL" id="KAJ7022071.1"/>
    </source>
</evidence>
<gene>
    <name evidence="3" type="ORF">C8F04DRAFT_1402615</name>
</gene>
<evidence type="ECO:0000256" key="2">
    <source>
        <dbReference type="SAM" id="Phobius"/>
    </source>
</evidence>
<dbReference type="AlphaFoldDB" id="A0AAD6WSN9"/>
<keyword evidence="4" id="KW-1185">Reference proteome</keyword>
<dbReference type="EMBL" id="JARJCM010000218">
    <property type="protein sequence ID" value="KAJ7022071.1"/>
    <property type="molecule type" value="Genomic_DNA"/>
</dbReference>
<organism evidence="3 4">
    <name type="scientific">Mycena alexandri</name>
    <dbReference type="NCBI Taxonomy" id="1745969"/>
    <lineage>
        <taxon>Eukaryota</taxon>
        <taxon>Fungi</taxon>
        <taxon>Dikarya</taxon>
        <taxon>Basidiomycota</taxon>
        <taxon>Agaricomycotina</taxon>
        <taxon>Agaricomycetes</taxon>
        <taxon>Agaricomycetidae</taxon>
        <taxon>Agaricales</taxon>
        <taxon>Marasmiineae</taxon>
        <taxon>Mycenaceae</taxon>
        <taxon>Mycena</taxon>
    </lineage>
</organism>
<sequence length="136" mass="15414">EYHCIGLGSKHSPIELFQPLHQFHFGPGLGPRANQRRKYRPIFIYKVSCVPVFIYVALRHFASLLELSRLEGGTILLARRTHSEPKGCHPRSSRRSARLRDTPSSRDRADAGSAWYPCGARRVSLLRGHDNQGRLA</sequence>
<keyword evidence="2" id="KW-1133">Transmembrane helix</keyword>
<protein>
    <submittedName>
        <fullName evidence="3">Uncharacterized protein</fullName>
    </submittedName>
</protein>
<reference evidence="3" key="1">
    <citation type="submission" date="2023-03" db="EMBL/GenBank/DDBJ databases">
        <title>Massive genome expansion in bonnet fungi (Mycena s.s.) driven by repeated elements and novel gene families across ecological guilds.</title>
        <authorList>
            <consortium name="Lawrence Berkeley National Laboratory"/>
            <person name="Harder C.B."/>
            <person name="Miyauchi S."/>
            <person name="Viragh M."/>
            <person name="Kuo A."/>
            <person name="Thoen E."/>
            <person name="Andreopoulos B."/>
            <person name="Lu D."/>
            <person name="Skrede I."/>
            <person name="Drula E."/>
            <person name="Henrissat B."/>
            <person name="Morin E."/>
            <person name="Kohler A."/>
            <person name="Barry K."/>
            <person name="LaButti K."/>
            <person name="Morin E."/>
            <person name="Salamov A."/>
            <person name="Lipzen A."/>
            <person name="Mereny Z."/>
            <person name="Hegedus B."/>
            <person name="Baldrian P."/>
            <person name="Stursova M."/>
            <person name="Weitz H."/>
            <person name="Taylor A."/>
            <person name="Grigoriev I.V."/>
            <person name="Nagy L.G."/>
            <person name="Martin F."/>
            <person name="Kauserud H."/>
        </authorList>
    </citation>
    <scope>NUCLEOTIDE SEQUENCE</scope>
    <source>
        <strain evidence="3">CBHHK200</strain>
    </source>
</reference>